<dbReference type="InterPro" id="IPR021072">
    <property type="entry name" value="MAGE_N"/>
</dbReference>
<evidence type="ECO:0000259" key="2">
    <source>
        <dbReference type="PROSITE" id="PS50838"/>
    </source>
</evidence>
<dbReference type="PANTHER" id="PTHR11736">
    <property type="entry name" value="MELANOMA-ASSOCIATED ANTIGEN MAGE ANTIGEN"/>
    <property type="match status" value="1"/>
</dbReference>
<dbReference type="GeneID" id="140691746"/>
<feature type="compositionally biased region" description="Basic and acidic residues" evidence="1">
    <location>
        <begin position="60"/>
        <end position="76"/>
    </location>
</feature>
<dbReference type="RefSeq" id="XP_072811748.1">
    <property type="nucleotide sequence ID" value="XM_072955647.1"/>
</dbReference>
<dbReference type="Gene3D" id="1.10.10.1210">
    <property type="entry name" value="MAGE homology domain, winged helix WH2 motif"/>
    <property type="match status" value="1"/>
</dbReference>
<proteinExistence type="predicted"/>
<dbReference type="SMART" id="SM01373">
    <property type="entry name" value="MAGE"/>
    <property type="match status" value="1"/>
</dbReference>
<reference evidence="4 5" key="1">
    <citation type="submission" date="2025-05" db="UniProtKB">
        <authorList>
            <consortium name="RefSeq"/>
        </authorList>
    </citation>
    <scope>IDENTIFICATION</scope>
</reference>
<organism evidence="3 4">
    <name type="scientific">Vicugna pacos</name>
    <name type="common">Alpaca</name>
    <name type="synonym">Lama pacos</name>
    <dbReference type="NCBI Taxonomy" id="30538"/>
    <lineage>
        <taxon>Eukaryota</taxon>
        <taxon>Metazoa</taxon>
        <taxon>Chordata</taxon>
        <taxon>Craniata</taxon>
        <taxon>Vertebrata</taxon>
        <taxon>Euteleostomi</taxon>
        <taxon>Mammalia</taxon>
        <taxon>Eutheria</taxon>
        <taxon>Laurasiatheria</taxon>
        <taxon>Artiodactyla</taxon>
        <taxon>Tylopoda</taxon>
        <taxon>Camelidae</taxon>
        <taxon>Vicugna</taxon>
    </lineage>
</organism>
<dbReference type="InterPro" id="IPR002190">
    <property type="entry name" value="MHD_dom"/>
</dbReference>
<dbReference type="Gene3D" id="1.10.10.1200">
    <property type="entry name" value="MAGE homology domain, winged helix WH1 motif"/>
    <property type="match status" value="1"/>
</dbReference>
<feature type="compositionally biased region" description="Polar residues" evidence="1">
    <location>
        <begin position="147"/>
        <end position="156"/>
    </location>
</feature>
<feature type="domain" description="MAGE" evidence="2">
    <location>
        <begin position="180"/>
        <end position="379"/>
    </location>
</feature>
<evidence type="ECO:0000313" key="5">
    <source>
        <dbReference type="RefSeq" id="XP_072811749.1"/>
    </source>
</evidence>
<dbReference type="Pfam" id="PF01454">
    <property type="entry name" value="MAGE"/>
    <property type="match status" value="1"/>
</dbReference>
<feature type="compositionally biased region" description="Basic residues" evidence="1">
    <location>
        <begin position="9"/>
        <end position="22"/>
    </location>
</feature>
<dbReference type="Pfam" id="PF12440">
    <property type="entry name" value="MAGE_N"/>
    <property type="match status" value="1"/>
</dbReference>
<evidence type="ECO:0000256" key="1">
    <source>
        <dbReference type="SAM" id="MobiDB-lite"/>
    </source>
</evidence>
<dbReference type="RefSeq" id="XP_072811749.1">
    <property type="nucleotide sequence ID" value="XM_072955648.1"/>
</dbReference>
<dbReference type="PANTHER" id="PTHR11736:SF153">
    <property type="entry name" value="MELANOMA-ASSOCIATED ANTIGEN 10"/>
    <property type="match status" value="1"/>
</dbReference>
<dbReference type="InterPro" id="IPR041899">
    <property type="entry name" value="MAGE_WH2"/>
</dbReference>
<evidence type="ECO:0000313" key="4">
    <source>
        <dbReference type="RefSeq" id="XP_072811748.1"/>
    </source>
</evidence>
<dbReference type="InterPro" id="IPR037445">
    <property type="entry name" value="MAGE"/>
</dbReference>
<feature type="compositionally biased region" description="Acidic residues" evidence="1">
    <location>
        <begin position="77"/>
        <end position="91"/>
    </location>
</feature>
<feature type="region of interest" description="Disordered" evidence="1">
    <location>
        <begin position="1"/>
        <end position="178"/>
    </location>
</feature>
<dbReference type="SMART" id="SM01392">
    <property type="entry name" value="MAGE_N"/>
    <property type="match status" value="1"/>
</dbReference>
<keyword evidence="3" id="KW-1185">Reference proteome</keyword>
<dbReference type="InterPro" id="IPR041898">
    <property type="entry name" value="MAGE_WH1"/>
</dbReference>
<sequence>MRPAVPGLKVHRRPSTRRRAPVRPRAPLETRPARGSPSVNPGLAPLSCPTQLTVPPVQMRDIHQTEADFQDPREAEDSVDEQDIWVEEEEGASPLSPSSSSSSSSSSSYSVWFLGTGKEGANSGTPSPTQSPQGVCPSPTAVAAPPWSQSEDNGLRSQGEERPSTGQDPADAESSHPDPFHLKVADLVGFLLLKYRTMEPTTKEDMLNAVLRADQDHFAVVLSQASECLQLLFGVDVNEVDPREHLYVLVPTLGLTCDGMLGGGQSLPKNGLLVMLLGVILLEGECATEEKMWEALSVMGVYPGREHCIYGEPRELITNVWVREEYVDYQQVPSSDPPRYELLWGPRAHAETSKLQVLEHFLRVNTRNLCSFLSLSEEVLSDEEEWP</sequence>
<dbReference type="Proteomes" id="UP001652581">
    <property type="component" value="Chromosome X"/>
</dbReference>
<evidence type="ECO:0000313" key="3">
    <source>
        <dbReference type="Proteomes" id="UP001652581"/>
    </source>
</evidence>
<gene>
    <name evidence="4 5" type="primary">LOC140691746</name>
</gene>
<feature type="compositionally biased region" description="Low complexity" evidence="1">
    <location>
        <begin position="93"/>
        <end position="110"/>
    </location>
</feature>
<feature type="compositionally biased region" description="Polar residues" evidence="1">
    <location>
        <begin position="122"/>
        <end position="133"/>
    </location>
</feature>
<accession>A0ABM5CSX0</accession>
<dbReference type="PROSITE" id="PS50838">
    <property type="entry name" value="MAGE"/>
    <property type="match status" value="1"/>
</dbReference>
<protein>
    <submittedName>
        <fullName evidence="4 5">Melanoma-associated antigen 8-like</fullName>
    </submittedName>
</protein>
<name>A0ABM5CSX0_VICPA</name>